<reference evidence="2 3" key="1">
    <citation type="submission" date="2018-03" db="EMBL/GenBank/DDBJ databases">
        <title>Novel Streptomyces sp. from soil.</title>
        <authorList>
            <person name="Tan G.Y.A."/>
            <person name="Lee Z.Y."/>
        </authorList>
    </citation>
    <scope>NUCLEOTIDE SEQUENCE [LARGE SCALE GENOMIC DNA]</scope>
    <source>
        <strain evidence="2 3">ST5x</strain>
    </source>
</reference>
<gene>
    <name evidence="2" type="ORF">C6N75_18755</name>
</gene>
<protein>
    <submittedName>
        <fullName evidence="2">Uncharacterized protein</fullName>
    </submittedName>
</protein>
<dbReference type="Proteomes" id="UP000239322">
    <property type="component" value="Unassembled WGS sequence"/>
</dbReference>
<evidence type="ECO:0000256" key="1">
    <source>
        <dbReference type="SAM" id="MobiDB-lite"/>
    </source>
</evidence>
<dbReference type="RefSeq" id="WP_219852891.1">
    <property type="nucleotide sequence ID" value="NZ_PVLV01000286.1"/>
</dbReference>
<evidence type="ECO:0000313" key="3">
    <source>
        <dbReference type="Proteomes" id="UP000239322"/>
    </source>
</evidence>
<evidence type="ECO:0000313" key="2">
    <source>
        <dbReference type="EMBL" id="PRH77728.1"/>
    </source>
</evidence>
<feature type="region of interest" description="Disordered" evidence="1">
    <location>
        <begin position="65"/>
        <end position="88"/>
    </location>
</feature>
<dbReference type="AlphaFoldDB" id="A0A2S9PTJ1"/>
<accession>A0A2S9PTJ1</accession>
<feature type="non-terminal residue" evidence="2">
    <location>
        <position position="1"/>
    </location>
</feature>
<sequence length="88" mass="9576">PAIELMLLQEREAAARRGHTIRGIVERLRVEEDFTAASYSTVRDYVRRRRLALAQEARTRARRAAAGAEPVAAHVEGAATGPAAEPAV</sequence>
<keyword evidence="3" id="KW-1185">Reference proteome</keyword>
<dbReference type="EMBL" id="PVLV01000286">
    <property type="protein sequence ID" value="PRH77728.1"/>
    <property type="molecule type" value="Genomic_DNA"/>
</dbReference>
<comment type="caution">
    <text evidence="2">The sequence shown here is derived from an EMBL/GenBank/DDBJ whole genome shotgun (WGS) entry which is preliminary data.</text>
</comment>
<proteinExistence type="predicted"/>
<name>A0A2S9PTJ1_9ACTN</name>
<organism evidence="2 3">
    <name type="scientific">Streptomyces solincola</name>
    <dbReference type="NCBI Taxonomy" id="2100817"/>
    <lineage>
        <taxon>Bacteria</taxon>
        <taxon>Bacillati</taxon>
        <taxon>Actinomycetota</taxon>
        <taxon>Actinomycetes</taxon>
        <taxon>Kitasatosporales</taxon>
        <taxon>Streptomycetaceae</taxon>
        <taxon>Streptomyces</taxon>
    </lineage>
</organism>